<dbReference type="GO" id="GO:0005634">
    <property type="term" value="C:nucleus"/>
    <property type="evidence" value="ECO:0007669"/>
    <property type="project" value="TreeGrafter"/>
</dbReference>
<keyword evidence="6" id="KW-0067">ATP-binding</keyword>
<name>A0A8H5D4P6_9AGAR</name>
<reference evidence="10 11" key="1">
    <citation type="journal article" date="2020" name="ISME J.">
        <title>Uncovering the hidden diversity of litter-decomposition mechanisms in mushroom-forming fungi.</title>
        <authorList>
            <person name="Floudas D."/>
            <person name="Bentzer J."/>
            <person name="Ahren D."/>
            <person name="Johansson T."/>
            <person name="Persson P."/>
            <person name="Tunlid A."/>
        </authorList>
    </citation>
    <scope>NUCLEOTIDE SEQUENCE [LARGE SCALE GENOMIC DNA]</scope>
    <source>
        <strain evidence="10 11">CBS 291.85</strain>
    </source>
</reference>
<dbReference type="Gene3D" id="3.30.200.20">
    <property type="entry name" value="Phosphorylase Kinase, domain 1"/>
    <property type="match status" value="1"/>
</dbReference>
<evidence type="ECO:0000259" key="9">
    <source>
        <dbReference type="PROSITE" id="PS50011"/>
    </source>
</evidence>
<dbReference type="EMBL" id="JAACJM010000064">
    <property type="protein sequence ID" value="KAF5353064.1"/>
    <property type="molecule type" value="Genomic_DNA"/>
</dbReference>
<comment type="catalytic activity">
    <reaction evidence="7">
        <text>L-threonyl-[protein] + ATP = O-phospho-L-threonyl-[protein] + ADP + H(+)</text>
        <dbReference type="Rhea" id="RHEA:46608"/>
        <dbReference type="Rhea" id="RHEA-COMP:11060"/>
        <dbReference type="Rhea" id="RHEA-COMP:11605"/>
        <dbReference type="ChEBI" id="CHEBI:15378"/>
        <dbReference type="ChEBI" id="CHEBI:30013"/>
        <dbReference type="ChEBI" id="CHEBI:30616"/>
        <dbReference type="ChEBI" id="CHEBI:61977"/>
        <dbReference type="ChEBI" id="CHEBI:456216"/>
        <dbReference type="EC" id="2.7.11.1"/>
    </reaction>
</comment>
<gene>
    <name evidence="10" type="ORF">D9758_008768</name>
</gene>
<evidence type="ECO:0000256" key="4">
    <source>
        <dbReference type="ARBA" id="ARBA00022741"/>
    </source>
</evidence>
<dbReference type="InterPro" id="IPR051334">
    <property type="entry name" value="SRPK"/>
</dbReference>
<evidence type="ECO:0000313" key="11">
    <source>
        <dbReference type="Proteomes" id="UP000559256"/>
    </source>
</evidence>
<dbReference type="InterPro" id="IPR011009">
    <property type="entry name" value="Kinase-like_dom_sf"/>
</dbReference>
<dbReference type="SMART" id="SM00220">
    <property type="entry name" value="S_TKc"/>
    <property type="match status" value="1"/>
</dbReference>
<evidence type="ECO:0000256" key="3">
    <source>
        <dbReference type="ARBA" id="ARBA00022679"/>
    </source>
</evidence>
<dbReference type="Proteomes" id="UP000559256">
    <property type="component" value="Unassembled WGS sequence"/>
</dbReference>
<accession>A0A8H5D4P6</accession>
<dbReference type="GO" id="GO:0000245">
    <property type="term" value="P:spliceosomal complex assembly"/>
    <property type="evidence" value="ECO:0007669"/>
    <property type="project" value="TreeGrafter"/>
</dbReference>
<protein>
    <recommendedName>
        <fullName evidence="1">non-specific serine/threonine protein kinase</fullName>
        <ecNumber evidence="1">2.7.11.1</ecNumber>
    </recommendedName>
</protein>
<evidence type="ECO:0000256" key="1">
    <source>
        <dbReference type="ARBA" id="ARBA00012513"/>
    </source>
</evidence>
<dbReference type="GO" id="GO:0050684">
    <property type="term" value="P:regulation of mRNA processing"/>
    <property type="evidence" value="ECO:0007669"/>
    <property type="project" value="TreeGrafter"/>
</dbReference>
<proteinExistence type="predicted"/>
<dbReference type="InterPro" id="IPR000719">
    <property type="entry name" value="Prot_kinase_dom"/>
</dbReference>
<comment type="catalytic activity">
    <reaction evidence="8">
        <text>L-seryl-[protein] + ATP = O-phospho-L-seryl-[protein] + ADP + H(+)</text>
        <dbReference type="Rhea" id="RHEA:17989"/>
        <dbReference type="Rhea" id="RHEA-COMP:9863"/>
        <dbReference type="Rhea" id="RHEA-COMP:11604"/>
        <dbReference type="ChEBI" id="CHEBI:15378"/>
        <dbReference type="ChEBI" id="CHEBI:29999"/>
        <dbReference type="ChEBI" id="CHEBI:30616"/>
        <dbReference type="ChEBI" id="CHEBI:83421"/>
        <dbReference type="ChEBI" id="CHEBI:456216"/>
        <dbReference type="EC" id="2.7.11.1"/>
    </reaction>
</comment>
<dbReference type="PANTHER" id="PTHR47634">
    <property type="entry name" value="PROTEIN KINASE DOMAIN-CONTAINING PROTEIN-RELATED"/>
    <property type="match status" value="1"/>
</dbReference>
<sequence>MKVAVGKLAQRNAGWDERQTLKVLREQSPHAAGYRHICHLLDDFVVDGPHGSHTCLVTEAMGATAFDLFRCVSSALPLFLVKRISKHILLALQYMHECDIVHTDLKGDNISMNGAPPPIYPQSTKLQENELLDATFKLSDMGSANKMSIRFAPLIQPEDLRSPEVILGAEWDTKADIWNFGCLMYEFLRGTSLFNPYARIKESRLNRYQNHLAQMVGLLGDFPSNLLDRAKDAQDYFDEKGQLVHGAGQYKITLEDLLSGTSSKLEDVLLTADFLSQTLTIDPEKRWSASRLLQHPWLKGVV</sequence>
<evidence type="ECO:0000256" key="8">
    <source>
        <dbReference type="ARBA" id="ARBA00048679"/>
    </source>
</evidence>
<dbReference type="GO" id="GO:0005524">
    <property type="term" value="F:ATP binding"/>
    <property type="evidence" value="ECO:0007669"/>
    <property type="project" value="UniProtKB-KW"/>
</dbReference>
<dbReference type="GO" id="GO:0004674">
    <property type="term" value="F:protein serine/threonine kinase activity"/>
    <property type="evidence" value="ECO:0007669"/>
    <property type="project" value="UniProtKB-KW"/>
</dbReference>
<dbReference type="EC" id="2.7.11.1" evidence="1"/>
<feature type="domain" description="Protein kinase" evidence="9">
    <location>
        <begin position="1"/>
        <end position="298"/>
    </location>
</feature>
<keyword evidence="4" id="KW-0547">Nucleotide-binding</keyword>
<dbReference type="PANTHER" id="PTHR47634:SF9">
    <property type="entry name" value="PROTEIN KINASE DOMAIN-CONTAINING PROTEIN-RELATED"/>
    <property type="match status" value="1"/>
</dbReference>
<evidence type="ECO:0000256" key="5">
    <source>
        <dbReference type="ARBA" id="ARBA00022777"/>
    </source>
</evidence>
<organism evidence="10 11">
    <name type="scientific">Tetrapyrgos nigripes</name>
    <dbReference type="NCBI Taxonomy" id="182062"/>
    <lineage>
        <taxon>Eukaryota</taxon>
        <taxon>Fungi</taxon>
        <taxon>Dikarya</taxon>
        <taxon>Basidiomycota</taxon>
        <taxon>Agaricomycotina</taxon>
        <taxon>Agaricomycetes</taxon>
        <taxon>Agaricomycetidae</taxon>
        <taxon>Agaricales</taxon>
        <taxon>Marasmiineae</taxon>
        <taxon>Marasmiaceae</taxon>
        <taxon>Tetrapyrgos</taxon>
    </lineage>
</organism>
<keyword evidence="2" id="KW-0723">Serine/threonine-protein kinase</keyword>
<evidence type="ECO:0000256" key="6">
    <source>
        <dbReference type="ARBA" id="ARBA00022840"/>
    </source>
</evidence>
<dbReference type="SUPFAM" id="SSF56112">
    <property type="entry name" value="Protein kinase-like (PK-like)"/>
    <property type="match status" value="1"/>
</dbReference>
<evidence type="ECO:0000256" key="2">
    <source>
        <dbReference type="ARBA" id="ARBA00022527"/>
    </source>
</evidence>
<keyword evidence="3" id="KW-0808">Transferase</keyword>
<keyword evidence="11" id="KW-1185">Reference proteome</keyword>
<comment type="caution">
    <text evidence="10">The sequence shown here is derived from an EMBL/GenBank/DDBJ whole genome shotgun (WGS) entry which is preliminary data.</text>
</comment>
<keyword evidence="5" id="KW-0418">Kinase</keyword>
<dbReference type="Gene3D" id="1.10.510.10">
    <property type="entry name" value="Transferase(Phosphotransferase) domain 1"/>
    <property type="match status" value="1"/>
</dbReference>
<dbReference type="Pfam" id="PF00069">
    <property type="entry name" value="Pkinase"/>
    <property type="match status" value="1"/>
</dbReference>
<dbReference type="GO" id="GO:0005737">
    <property type="term" value="C:cytoplasm"/>
    <property type="evidence" value="ECO:0007669"/>
    <property type="project" value="TreeGrafter"/>
</dbReference>
<dbReference type="AlphaFoldDB" id="A0A8H5D4P6"/>
<evidence type="ECO:0000256" key="7">
    <source>
        <dbReference type="ARBA" id="ARBA00047899"/>
    </source>
</evidence>
<evidence type="ECO:0000313" key="10">
    <source>
        <dbReference type="EMBL" id="KAF5353064.1"/>
    </source>
</evidence>
<dbReference type="OrthoDB" id="5979581at2759"/>
<dbReference type="PROSITE" id="PS50011">
    <property type="entry name" value="PROTEIN_KINASE_DOM"/>
    <property type="match status" value="1"/>
</dbReference>